<organism evidence="11 12">
    <name type="scientific">Bacteroides coprosuis DSM 18011</name>
    <dbReference type="NCBI Taxonomy" id="679937"/>
    <lineage>
        <taxon>Bacteria</taxon>
        <taxon>Pseudomonadati</taxon>
        <taxon>Bacteroidota</taxon>
        <taxon>Bacteroidia</taxon>
        <taxon>Bacteroidales</taxon>
        <taxon>Bacteroidaceae</taxon>
        <taxon>Bacteroides</taxon>
    </lineage>
</organism>
<dbReference type="STRING" id="679937.Bcop_0063"/>
<dbReference type="PIRSF" id="PIRSF000850">
    <property type="entry name" value="Phospholipase_D_PSS"/>
    <property type="match status" value="1"/>
</dbReference>
<feature type="domain" description="PLD phosphodiesterase" evidence="10">
    <location>
        <begin position="146"/>
        <end position="173"/>
    </location>
</feature>
<dbReference type="HOGENOM" id="CLU_038053_1_1_10"/>
<evidence type="ECO:0000313" key="11">
    <source>
        <dbReference type="EMBL" id="EGJ70283.1"/>
    </source>
</evidence>
<dbReference type="EC" id="2.7.8.-" evidence="8"/>
<dbReference type="GO" id="GO:0005886">
    <property type="term" value="C:plasma membrane"/>
    <property type="evidence" value="ECO:0007669"/>
    <property type="project" value="UniProtKB-SubCell"/>
</dbReference>
<dbReference type="Pfam" id="PF13091">
    <property type="entry name" value="PLDc_2"/>
    <property type="match status" value="2"/>
</dbReference>
<reference evidence="11 12" key="1">
    <citation type="journal article" date="2011" name="Stand. Genomic Sci.">
        <title>Non-contiguous finished genome sequence of Bacteroides coprosuis type strain (PC139).</title>
        <authorList>
            <person name="Land M."/>
            <person name="Held B."/>
            <person name="Gronow S."/>
            <person name="Abt B."/>
            <person name="Lucas S."/>
            <person name="Del Rio T.G."/>
            <person name="Nolan M."/>
            <person name="Tice H."/>
            <person name="Cheng J.F."/>
            <person name="Pitluck S."/>
            <person name="Liolios K."/>
            <person name="Pagani I."/>
            <person name="Ivanova N."/>
            <person name="Mavromatis K."/>
            <person name="Mikhailova N."/>
            <person name="Pati A."/>
            <person name="Tapia R."/>
            <person name="Han C."/>
            <person name="Goodwin L."/>
            <person name="Chen A."/>
            <person name="Palaniappan K."/>
            <person name="Hauser L."/>
            <person name="Brambilla E.M."/>
            <person name="Rohde M."/>
            <person name="Goker M."/>
            <person name="Detter J.C."/>
            <person name="Woyke T."/>
            <person name="Bristow J."/>
            <person name="Eisen J.A."/>
            <person name="Markowitz V."/>
            <person name="Hugenholtz P."/>
            <person name="Kyrpides N.C."/>
            <person name="Klenk H.P."/>
            <person name="Lapidus A."/>
        </authorList>
    </citation>
    <scope>NUCLEOTIDE SEQUENCE</scope>
    <source>
        <strain evidence="11 12">DSM 18011</strain>
    </source>
</reference>
<keyword evidence="12" id="KW-1185">Reference proteome</keyword>
<evidence type="ECO:0000256" key="7">
    <source>
        <dbReference type="ARBA" id="ARBA00023136"/>
    </source>
</evidence>
<keyword evidence="2" id="KW-1003">Cell membrane</keyword>
<evidence type="ECO:0000256" key="5">
    <source>
        <dbReference type="ARBA" id="ARBA00022737"/>
    </source>
</evidence>
<keyword evidence="7" id="KW-0472">Membrane</keyword>
<dbReference type="PANTHER" id="PTHR21248">
    <property type="entry name" value="CARDIOLIPIN SYNTHASE"/>
    <property type="match status" value="1"/>
</dbReference>
<sequence length="412" mass="48073">MRQRIGILILSIFCFLNLNAQTEQPSDSIFTEFLKEYGIPVTNNNDVKLLPNGREKFEDLFAHMRKAKHHIHLEYFNFRNDSIAKAVFELLAEKVKEGVEVRALFDAFGNWSNNKPLKKKHIQAIHDLGIEIVKFDPIRFPYINHAMHRDHRKIVIIDGIIGYTGGMNIADYYINGLPKIGNWYDMHMRIEGSAVKYLQEIFLNTWNRETKQHIGGPKYYPDPIQIDKNIQKPIAIVDRWPKRTPKAIRDTYKEAILSAKHNVRIINPYFLPTKSIRKALHKAMKKGVKVEIMIPLKSDIPFTPEASFYVVNKLRKKGAEIYLFNEGFHHTKTMTIDDHFCTVGSANLNSRSLRYDYETNAFIMNEDVTHQLDSLFFKDMSRSTKLTKEGWKNRSGWKKFVGWFGHLLTPFL</sequence>
<dbReference type="GO" id="GO:0032049">
    <property type="term" value="P:cardiolipin biosynthetic process"/>
    <property type="evidence" value="ECO:0007669"/>
    <property type="project" value="UniProtKB-UniRule"/>
</dbReference>
<gene>
    <name evidence="11" type="ORF">Bcop_0063</name>
</gene>
<keyword evidence="9" id="KW-0732">Signal</keyword>
<dbReference type="EMBL" id="CM001167">
    <property type="protein sequence ID" value="EGJ70283.1"/>
    <property type="molecule type" value="Genomic_DNA"/>
</dbReference>
<dbReference type="Proteomes" id="UP000018439">
    <property type="component" value="Chromosome"/>
</dbReference>
<evidence type="ECO:0000256" key="1">
    <source>
        <dbReference type="ARBA" id="ARBA00004236"/>
    </source>
</evidence>
<proteinExistence type="predicted"/>
<dbReference type="Gene3D" id="3.30.870.10">
    <property type="entry name" value="Endonuclease Chain A"/>
    <property type="match status" value="2"/>
</dbReference>
<dbReference type="InterPro" id="IPR022924">
    <property type="entry name" value="Cardiolipin_synthase"/>
</dbReference>
<dbReference type="CDD" id="cd09110">
    <property type="entry name" value="PLDc_CLS_1"/>
    <property type="match status" value="1"/>
</dbReference>
<accession>F3ZP56</accession>
<keyword evidence="3" id="KW-0808">Transferase</keyword>
<evidence type="ECO:0000256" key="3">
    <source>
        <dbReference type="ARBA" id="ARBA00022679"/>
    </source>
</evidence>
<evidence type="ECO:0000256" key="4">
    <source>
        <dbReference type="ARBA" id="ARBA00022692"/>
    </source>
</evidence>
<dbReference type="SMART" id="SM00155">
    <property type="entry name" value="PLDc"/>
    <property type="match status" value="2"/>
</dbReference>
<evidence type="ECO:0000259" key="10">
    <source>
        <dbReference type="PROSITE" id="PS50035"/>
    </source>
</evidence>
<dbReference type="PROSITE" id="PS50035">
    <property type="entry name" value="PLD"/>
    <property type="match status" value="2"/>
</dbReference>
<dbReference type="PANTHER" id="PTHR21248:SF22">
    <property type="entry name" value="PHOSPHOLIPASE D"/>
    <property type="match status" value="1"/>
</dbReference>
<dbReference type="OrthoDB" id="9762009at2"/>
<dbReference type="CDD" id="cd09112">
    <property type="entry name" value="PLDc_CLS_2"/>
    <property type="match status" value="1"/>
</dbReference>
<comment type="subcellular location">
    <subcellularLocation>
        <location evidence="1">Cell membrane</location>
    </subcellularLocation>
</comment>
<dbReference type="NCBIfam" id="TIGR04265">
    <property type="entry name" value="bac_cardiolipin"/>
    <property type="match status" value="1"/>
</dbReference>
<evidence type="ECO:0000256" key="2">
    <source>
        <dbReference type="ARBA" id="ARBA00022475"/>
    </source>
</evidence>
<keyword evidence="6" id="KW-1133">Transmembrane helix</keyword>
<dbReference type="InterPro" id="IPR025202">
    <property type="entry name" value="PLD-like_dom"/>
</dbReference>
<feature type="domain" description="PLD phosphodiesterase" evidence="10">
    <location>
        <begin position="325"/>
        <end position="352"/>
    </location>
</feature>
<dbReference type="AlphaFoldDB" id="F3ZP56"/>
<evidence type="ECO:0000313" key="12">
    <source>
        <dbReference type="Proteomes" id="UP000018439"/>
    </source>
</evidence>
<evidence type="ECO:0000256" key="8">
    <source>
        <dbReference type="NCBIfam" id="TIGR04265"/>
    </source>
</evidence>
<keyword evidence="5" id="KW-0677">Repeat</keyword>
<name>F3ZP56_9BACE</name>
<evidence type="ECO:0000256" key="9">
    <source>
        <dbReference type="SAM" id="SignalP"/>
    </source>
</evidence>
<keyword evidence="4" id="KW-0812">Transmembrane</keyword>
<feature type="signal peptide" evidence="9">
    <location>
        <begin position="1"/>
        <end position="20"/>
    </location>
</feature>
<dbReference type="eggNOG" id="COG1502">
    <property type="taxonomic scope" value="Bacteria"/>
</dbReference>
<feature type="chain" id="PRO_5003303877" description="Cardiolipin synthase" evidence="9">
    <location>
        <begin position="21"/>
        <end position="412"/>
    </location>
</feature>
<dbReference type="SUPFAM" id="SSF56024">
    <property type="entry name" value="Phospholipase D/nuclease"/>
    <property type="match status" value="2"/>
</dbReference>
<protein>
    <recommendedName>
        <fullName evidence="8">Cardiolipin synthase</fullName>
        <ecNumber evidence="8">2.7.8.-</ecNumber>
    </recommendedName>
</protein>
<evidence type="ECO:0000256" key="6">
    <source>
        <dbReference type="ARBA" id="ARBA00022989"/>
    </source>
</evidence>
<dbReference type="InterPro" id="IPR001736">
    <property type="entry name" value="PLipase_D/transphosphatidylase"/>
</dbReference>
<dbReference type="GO" id="GO:0008808">
    <property type="term" value="F:cardiolipin synthase activity"/>
    <property type="evidence" value="ECO:0007669"/>
    <property type="project" value="UniProtKB-UniRule"/>
</dbReference>